<dbReference type="EMBL" id="LTAN01000012">
    <property type="protein sequence ID" value="OBR02034.1"/>
    <property type="molecule type" value="Genomic_DNA"/>
</dbReference>
<organism evidence="2 3">
    <name type="scientific">Colletotrichum higginsianum (strain IMI 349063)</name>
    <name type="common">Crucifer anthracnose fungus</name>
    <dbReference type="NCBI Taxonomy" id="759273"/>
    <lineage>
        <taxon>Eukaryota</taxon>
        <taxon>Fungi</taxon>
        <taxon>Dikarya</taxon>
        <taxon>Ascomycota</taxon>
        <taxon>Pezizomycotina</taxon>
        <taxon>Sordariomycetes</taxon>
        <taxon>Hypocreomycetidae</taxon>
        <taxon>Glomerellales</taxon>
        <taxon>Glomerellaceae</taxon>
        <taxon>Colletotrichum</taxon>
        <taxon>Colletotrichum destructivum species complex</taxon>
    </lineage>
</organism>
<evidence type="ECO:0000313" key="2">
    <source>
        <dbReference type="EMBL" id="OBR02034.1"/>
    </source>
</evidence>
<reference evidence="3" key="1">
    <citation type="journal article" date="2017" name="BMC Genomics">
        <title>Gapless genome assembly of Colletotrichum higginsianum reveals chromosome structure and association of transposable elements with secondary metabolite gene clusters.</title>
        <authorList>
            <person name="Dallery J.-F."/>
            <person name="Lapalu N."/>
            <person name="Zampounis A."/>
            <person name="Pigne S."/>
            <person name="Luyten I."/>
            <person name="Amselem J."/>
            <person name="Wittenberg A.H.J."/>
            <person name="Zhou S."/>
            <person name="de Queiroz M.V."/>
            <person name="Robin G.P."/>
            <person name="Auger A."/>
            <person name="Hainaut M."/>
            <person name="Henrissat B."/>
            <person name="Kim K.-T."/>
            <person name="Lee Y.-H."/>
            <person name="Lespinet O."/>
            <person name="Schwartz D.C."/>
            <person name="Thon M.R."/>
            <person name="O'Connell R.J."/>
        </authorList>
    </citation>
    <scope>NUCLEOTIDE SEQUENCE [LARGE SCALE GENOMIC DNA]</scope>
    <source>
        <strain evidence="3">IMI 349063</strain>
    </source>
</reference>
<protein>
    <submittedName>
        <fullName evidence="2">Uncharacterized protein</fullName>
    </submittedName>
</protein>
<sequence>MFLQRKSSDKPESGRKRDSRTGGSERESRASGSESSRRLRRKQEMLTTYENIITALEQPVFKHIDGSSMRAFLTSLYYHSAGDRTKPITLPRTIGLSKGAGMTLYPEGMVISREAMQSGDRQLVEAYGKLKIRDEDDASTVLSLGFAADSGSVFNYVELLDAEEEDKASYRASIPPPRANTVYADMPS</sequence>
<feature type="compositionally biased region" description="Basic and acidic residues" evidence="1">
    <location>
        <begin position="1"/>
        <end position="29"/>
    </location>
</feature>
<evidence type="ECO:0000313" key="3">
    <source>
        <dbReference type="Proteomes" id="UP000092177"/>
    </source>
</evidence>
<accession>A0A1B7XQN3</accession>
<proteinExistence type="predicted"/>
<comment type="caution">
    <text evidence="2">The sequence shown here is derived from an EMBL/GenBank/DDBJ whole genome shotgun (WGS) entry which is preliminary data.</text>
</comment>
<dbReference type="KEGG" id="chig:CH63R_14606"/>
<name>A0A1B7XQN3_COLHI</name>
<feature type="region of interest" description="Disordered" evidence="1">
    <location>
        <begin position="1"/>
        <end position="42"/>
    </location>
</feature>
<dbReference type="VEuPathDB" id="FungiDB:CH63R_14606"/>
<dbReference type="Proteomes" id="UP000092177">
    <property type="component" value="Chromosome 12"/>
</dbReference>
<dbReference type="GeneID" id="28873687"/>
<dbReference type="RefSeq" id="XP_018150552.1">
    <property type="nucleotide sequence ID" value="XM_018309580.1"/>
</dbReference>
<keyword evidence="3" id="KW-1185">Reference proteome</keyword>
<gene>
    <name evidence="2" type="ORF">CH63R_14606</name>
</gene>
<dbReference type="AlphaFoldDB" id="A0A1B7XQN3"/>
<evidence type="ECO:0000256" key="1">
    <source>
        <dbReference type="SAM" id="MobiDB-lite"/>
    </source>
</evidence>